<evidence type="ECO:0000313" key="4">
    <source>
        <dbReference type="Proteomes" id="UP000465785"/>
    </source>
</evidence>
<reference evidence="3 4" key="1">
    <citation type="journal article" date="2019" name="Emerg. Microbes Infect.">
        <title>Comprehensive subspecies identification of 175 nontuberculous mycobacteria species based on 7547 genomic profiles.</title>
        <authorList>
            <person name="Matsumoto Y."/>
            <person name="Kinjo T."/>
            <person name="Motooka D."/>
            <person name="Nabeya D."/>
            <person name="Jung N."/>
            <person name="Uechi K."/>
            <person name="Horii T."/>
            <person name="Iida T."/>
            <person name="Fujita J."/>
            <person name="Nakamura S."/>
        </authorList>
    </citation>
    <scope>NUCLEOTIDE SEQUENCE [LARGE SCALE GENOMIC DNA]</scope>
    <source>
        <strain evidence="3 4">JCM 6399</strain>
    </source>
</reference>
<dbReference type="EMBL" id="AP022601">
    <property type="protein sequence ID" value="BBY94077.1"/>
    <property type="molecule type" value="Genomic_DNA"/>
</dbReference>
<evidence type="ECO:0000256" key="2">
    <source>
        <dbReference type="SAM" id="SignalP"/>
    </source>
</evidence>
<gene>
    <name evidence="3" type="ORF">MGALJ_37460</name>
</gene>
<proteinExistence type="predicted"/>
<feature type="region of interest" description="Disordered" evidence="1">
    <location>
        <begin position="57"/>
        <end position="120"/>
    </location>
</feature>
<protein>
    <submittedName>
        <fullName evidence="3">Intersectin-EH-binding protein Ibp1</fullName>
    </submittedName>
</protein>
<organism evidence="3 4">
    <name type="scientific">Mycobacterium gallinarum</name>
    <dbReference type="NCBI Taxonomy" id="39689"/>
    <lineage>
        <taxon>Bacteria</taxon>
        <taxon>Bacillati</taxon>
        <taxon>Actinomycetota</taxon>
        <taxon>Actinomycetes</taxon>
        <taxon>Mycobacteriales</taxon>
        <taxon>Mycobacteriaceae</taxon>
        <taxon>Mycobacterium</taxon>
    </lineage>
</organism>
<name>A0A9W4FG96_9MYCO</name>
<feature type="compositionally biased region" description="Polar residues" evidence="1">
    <location>
        <begin position="63"/>
        <end position="75"/>
    </location>
</feature>
<sequence>MATQRITAARLILAGGFALAALTAPVMVALTTPEASGVAACPSGESEDLFTTTCTPELVPNQGGPNSGSPYSTIPGNPDLPAIDGIPCGGHNSGQCMGLAEEQQAQTPLVQPHTSVSSSP</sequence>
<keyword evidence="2" id="KW-0732">Signal</keyword>
<feature type="chain" id="PRO_5040794083" evidence="2">
    <location>
        <begin position="21"/>
        <end position="120"/>
    </location>
</feature>
<feature type="signal peptide" evidence="2">
    <location>
        <begin position="1"/>
        <end position="20"/>
    </location>
</feature>
<keyword evidence="4" id="KW-1185">Reference proteome</keyword>
<dbReference type="RefSeq" id="WP_163731196.1">
    <property type="nucleotide sequence ID" value="NZ_AP022601.1"/>
</dbReference>
<dbReference type="KEGG" id="mgau:MGALJ_37460"/>
<dbReference type="AlphaFoldDB" id="A0A9W4FG96"/>
<dbReference type="Proteomes" id="UP000465785">
    <property type="component" value="Chromosome"/>
</dbReference>
<evidence type="ECO:0000256" key="1">
    <source>
        <dbReference type="SAM" id="MobiDB-lite"/>
    </source>
</evidence>
<accession>A0A9W4FG96</accession>
<evidence type="ECO:0000313" key="3">
    <source>
        <dbReference type="EMBL" id="BBY94077.1"/>
    </source>
</evidence>
<feature type="compositionally biased region" description="Polar residues" evidence="1">
    <location>
        <begin position="103"/>
        <end position="120"/>
    </location>
</feature>